<organism evidence="2 3">
    <name type="scientific">Laodelphax striatellus</name>
    <name type="common">Small brown planthopper</name>
    <name type="synonym">Delphax striatella</name>
    <dbReference type="NCBI Taxonomy" id="195883"/>
    <lineage>
        <taxon>Eukaryota</taxon>
        <taxon>Metazoa</taxon>
        <taxon>Ecdysozoa</taxon>
        <taxon>Arthropoda</taxon>
        <taxon>Hexapoda</taxon>
        <taxon>Insecta</taxon>
        <taxon>Pterygota</taxon>
        <taxon>Neoptera</taxon>
        <taxon>Paraneoptera</taxon>
        <taxon>Hemiptera</taxon>
        <taxon>Auchenorrhyncha</taxon>
        <taxon>Fulgoroidea</taxon>
        <taxon>Delphacidae</taxon>
        <taxon>Criomorphinae</taxon>
        <taxon>Laodelphax</taxon>
    </lineage>
</organism>
<evidence type="ECO:0000313" key="3">
    <source>
        <dbReference type="Proteomes" id="UP000291343"/>
    </source>
</evidence>
<reference evidence="2 3" key="1">
    <citation type="journal article" date="2017" name="Gigascience">
        <title>Genome sequence of the small brown planthopper, Laodelphax striatellus.</title>
        <authorList>
            <person name="Zhu J."/>
            <person name="Jiang F."/>
            <person name="Wang X."/>
            <person name="Yang P."/>
            <person name="Bao Y."/>
            <person name="Zhao W."/>
            <person name="Wang W."/>
            <person name="Lu H."/>
            <person name="Wang Q."/>
            <person name="Cui N."/>
            <person name="Li J."/>
            <person name="Chen X."/>
            <person name="Luo L."/>
            <person name="Yu J."/>
            <person name="Kang L."/>
            <person name="Cui F."/>
        </authorList>
    </citation>
    <scope>NUCLEOTIDE SEQUENCE [LARGE SCALE GENOMIC DNA]</scope>
    <source>
        <strain evidence="2">Lst14</strain>
    </source>
</reference>
<dbReference type="EMBL" id="QKKF02020610">
    <property type="protein sequence ID" value="RZF39103.1"/>
    <property type="molecule type" value="Genomic_DNA"/>
</dbReference>
<protein>
    <submittedName>
        <fullName evidence="2">Uncharacterized protein</fullName>
    </submittedName>
</protein>
<proteinExistence type="predicted"/>
<comment type="caution">
    <text evidence="2">The sequence shown here is derived from an EMBL/GenBank/DDBJ whole genome shotgun (WGS) entry which is preliminary data.</text>
</comment>
<name>A0A482X058_LAOST</name>
<gene>
    <name evidence="2" type="ORF">LSTR_LSTR016341</name>
</gene>
<dbReference type="InParanoid" id="A0A482X058"/>
<dbReference type="AlphaFoldDB" id="A0A482X058"/>
<keyword evidence="3" id="KW-1185">Reference proteome</keyword>
<feature type="region of interest" description="Disordered" evidence="1">
    <location>
        <begin position="1"/>
        <end position="36"/>
    </location>
</feature>
<evidence type="ECO:0000313" key="2">
    <source>
        <dbReference type="EMBL" id="RZF39103.1"/>
    </source>
</evidence>
<evidence type="ECO:0000256" key="1">
    <source>
        <dbReference type="SAM" id="MobiDB-lite"/>
    </source>
</evidence>
<dbReference type="OrthoDB" id="6964517at2759"/>
<accession>A0A482X058</accession>
<dbReference type="Proteomes" id="UP000291343">
    <property type="component" value="Unassembled WGS sequence"/>
</dbReference>
<sequence length="186" mass="19874">MFPICSQIPPVRTSSKSVVNRAPDGRGLPRASAPGCWPPPAGRPASGHLLPGRAGILTGCPFARRRAQCAFETELPYGLGSTNPRPTAVHMEPFPTSALQVLIEVFATTTKICTGGRSTRAHALGFVTDPRARLLLGASFLPRGRDVLTPFVGSDERPLRHLNLAFGSSRIASSAYQKWPTSVDAF</sequence>